<dbReference type="AlphaFoldDB" id="A0A2A5SZ04"/>
<reference evidence="2" key="1">
    <citation type="submission" date="2017-04" db="EMBL/GenBank/DDBJ databases">
        <title>Genome evolution of the luminous symbionts of deep sea anglerfish.</title>
        <authorList>
            <person name="Hendry T.A."/>
        </authorList>
    </citation>
    <scope>NUCLEOTIDE SEQUENCE [LARGE SCALE GENOMIC DNA]</scope>
</reference>
<dbReference type="EMBL" id="NBYY01000039">
    <property type="protein sequence ID" value="PCS21153.1"/>
    <property type="molecule type" value="Genomic_DNA"/>
</dbReference>
<organism evidence="1 2">
    <name type="scientific">Candidatus Enterovibrio escicola</name>
    <dbReference type="NCBI Taxonomy" id="1927127"/>
    <lineage>
        <taxon>Bacteria</taxon>
        <taxon>Pseudomonadati</taxon>
        <taxon>Pseudomonadota</taxon>
        <taxon>Gammaproteobacteria</taxon>
        <taxon>Vibrionales</taxon>
        <taxon>Vibrionaceae</taxon>
        <taxon>Enterovibrio</taxon>
    </lineage>
</organism>
<comment type="caution">
    <text evidence="1">The sequence shown here is derived from an EMBL/GenBank/DDBJ whole genome shotgun (WGS) entry which is preliminary data.</text>
</comment>
<name>A0A2A5SZ04_9GAMM</name>
<evidence type="ECO:0000313" key="1">
    <source>
        <dbReference type="EMBL" id="PCS21153.1"/>
    </source>
</evidence>
<proteinExistence type="predicted"/>
<accession>A0A2A5SZ04</accession>
<keyword evidence="2" id="KW-1185">Reference proteome</keyword>
<gene>
    <name evidence="1" type="ORF">BTN49_3300</name>
</gene>
<dbReference type="Proteomes" id="UP000219020">
    <property type="component" value="Unassembled WGS sequence"/>
</dbReference>
<evidence type="ECO:0000313" key="2">
    <source>
        <dbReference type="Proteomes" id="UP000219020"/>
    </source>
</evidence>
<protein>
    <submittedName>
        <fullName evidence="1">Uncharacterized protein</fullName>
    </submittedName>
</protein>
<sequence>MVNFIAGLIAYLFQLKKPSLKITQFEKSLHIIDLRLNK</sequence>